<dbReference type="Pfam" id="PF04397">
    <property type="entry name" value="LytTR"/>
    <property type="match status" value="1"/>
</dbReference>
<feature type="domain" description="HTH LytTR-type" evidence="1">
    <location>
        <begin position="41"/>
        <end position="145"/>
    </location>
</feature>
<dbReference type="PROSITE" id="PS50930">
    <property type="entry name" value="HTH_LYTTR"/>
    <property type="match status" value="1"/>
</dbReference>
<proteinExistence type="predicted"/>
<sequence length="145" mass="17259">MKIIIEEREPDEEDTILIRCKELDESLLKLIYQLKTDKKKIVGTQNGEITMIELNHVYYFEAVDNRVYCYCEKEVYETKLRLYEIEKEYGETDFFRASKSSIINLSKVKSINPIFNGRFEAVLKNKERVIISRQYVADLKQRFGI</sequence>
<keyword evidence="3" id="KW-1185">Reference proteome</keyword>
<dbReference type="OrthoDB" id="9808614at2"/>
<dbReference type="GO" id="GO:0003677">
    <property type="term" value="F:DNA binding"/>
    <property type="evidence" value="ECO:0007669"/>
    <property type="project" value="InterPro"/>
</dbReference>
<dbReference type="GO" id="GO:0000156">
    <property type="term" value="F:phosphorelay response regulator activity"/>
    <property type="evidence" value="ECO:0007669"/>
    <property type="project" value="InterPro"/>
</dbReference>
<organism evidence="2 3">
    <name type="scientific">Candidatus Galacturonatibacter soehngenii</name>
    <dbReference type="NCBI Taxonomy" id="2307010"/>
    <lineage>
        <taxon>Bacteria</taxon>
        <taxon>Bacillati</taxon>
        <taxon>Bacillota</taxon>
        <taxon>Clostridia</taxon>
        <taxon>Lachnospirales</taxon>
        <taxon>Lachnospiraceae</taxon>
        <taxon>Candidatus Galacturonatibacter</taxon>
    </lineage>
</organism>
<dbReference type="InterPro" id="IPR007492">
    <property type="entry name" value="LytTR_DNA-bd_dom"/>
</dbReference>
<dbReference type="InterPro" id="IPR046947">
    <property type="entry name" value="LytR-like"/>
</dbReference>
<evidence type="ECO:0000313" key="2">
    <source>
        <dbReference type="EMBL" id="KAB1440563.1"/>
    </source>
</evidence>
<protein>
    <submittedName>
        <fullName evidence="2">LytTR family transcriptional regulator</fullName>
    </submittedName>
</protein>
<dbReference type="RefSeq" id="WP_151141129.1">
    <property type="nucleotide sequence ID" value="NZ_WAGX01000003.1"/>
</dbReference>
<evidence type="ECO:0000259" key="1">
    <source>
        <dbReference type="PROSITE" id="PS50930"/>
    </source>
</evidence>
<evidence type="ECO:0000313" key="3">
    <source>
        <dbReference type="Proteomes" id="UP000461768"/>
    </source>
</evidence>
<dbReference type="EMBL" id="WAGX01000003">
    <property type="protein sequence ID" value="KAB1440563.1"/>
    <property type="molecule type" value="Genomic_DNA"/>
</dbReference>
<accession>A0A7V7QPA2</accession>
<gene>
    <name evidence="2" type="ORF">F7O84_01670</name>
</gene>
<reference evidence="2 3" key="1">
    <citation type="submission" date="2019-09" db="EMBL/GenBank/DDBJ databases">
        <authorList>
            <person name="Valk L.C."/>
        </authorList>
    </citation>
    <scope>NUCLEOTIDE SEQUENCE [LARGE SCALE GENOMIC DNA]</scope>
    <source>
        <strain evidence="2">GalUA</strain>
    </source>
</reference>
<dbReference type="Proteomes" id="UP000461768">
    <property type="component" value="Unassembled WGS sequence"/>
</dbReference>
<dbReference type="PANTHER" id="PTHR37299:SF4">
    <property type="entry name" value="TRANSCRIPTIONAL REGULATOR"/>
    <property type="match status" value="1"/>
</dbReference>
<dbReference type="AlphaFoldDB" id="A0A7V7QPA2"/>
<dbReference type="Gene3D" id="2.40.50.1020">
    <property type="entry name" value="LytTr DNA-binding domain"/>
    <property type="match status" value="1"/>
</dbReference>
<dbReference type="SMART" id="SM00850">
    <property type="entry name" value="LytTR"/>
    <property type="match status" value="1"/>
</dbReference>
<name>A0A7V7QPA2_9FIRM</name>
<reference evidence="2 3" key="2">
    <citation type="submission" date="2020-02" db="EMBL/GenBank/DDBJ databases">
        <title>Candidatus Galacturonibacter soehngenii shows hetero-acetogenic catabolism of galacturonic acid but lacks a canonical carbon monoxide dehydrogenase/acetyl-CoA synthase complex.</title>
        <authorList>
            <person name="Diender M."/>
            <person name="Stouten G.R."/>
            <person name="Petersen J.F."/>
            <person name="Nielsen P.H."/>
            <person name="Dueholm M.S."/>
            <person name="Pronk J.T."/>
            <person name="Van Loosdrecht M.C.M."/>
        </authorList>
    </citation>
    <scope>NUCLEOTIDE SEQUENCE [LARGE SCALE GENOMIC DNA]</scope>
    <source>
        <strain evidence="2">GalUA</strain>
    </source>
</reference>
<dbReference type="PANTHER" id="PTHR37299">
    <property type="entry name" value="TRANSCRIPTIONAL REGULATOR-RELATED"/>
    <property type="match status" value="1"/>
</dbReference>
<comment type="caution">
    <text evidence="2">The sequence shown here is derived from an EMBL/GenBank/DDBJ whole genome shotgun (WGS) entry which is preliminary data.</text>
</comment>